<feature type="domain" description="AMP-dependent synthetase/ligase" evidence="2">
    <location>
        <begin position="51"/>
        <end position="216"/>
    </location>
</feature>
<organism evidence="3 4">
    <name type="scientific">Mycobacteroides abscessus 21</name>
    <dbReference type="NCBI Taxonomy" id="1299324"/>
    <lineage>
        <taxon>Bacteria</taxon>
        <taxon>Bacillati</taxon>
        <taxon>Actinomycetota</taxon>
        <taxon>Actinomycetes</taxon>
        <taxon>Mycobacteriales</taxon>
        <taxon>Mycobacteriaceae</taxon>
        <taxon>Mycobacteroides</taxon>
        <taxon>Mycobacteroides abscessus</taxon>
    </lineage>
</organism>
<dbReference type="GO" id="GO:0005886">
    <property type="term" value="C:plasma membrane"/>
    <property type="evidence" value="ECO:0007669"/>
    <property type="project" value="TreeGrafter"/>
</dbReference>
<dbReference type="Pfam" id="PF00501">
    <property type="entry name" value="AMP-binding"/>
    <property type="match status" value="1"/>
</dbReference>
<dbReference type="EMBL" id="JAOF01000001">
    <property type="protein sequence ID" value="EUA46088.1"/>
    <property type="molecule type" value="Genomic_DNA"/>
</dbReference>
<sequence>MEINAPAMRSGAIDYPGLLRAGLEELDFYDSRRHLYTRAGADLVVDIRIRAAALRERGLRRGDRVAMTAASDEEYLATLLAVLLLGAVPCAIAPPPTPSRPDSAGVAHLRAALEVLSPAVVIAQPRVMVAVVHPNVLAYDQLGDANPIEWELLSTAHPADVHHIQLTSGSTSAPKAVVLTHGNVVHNASAIAYGTRASRRRDRVFSWLPFYHDMGFYPGVGRTALRSPSGGDDPDGISARSDLLATTHVSSRVDSHRGSTVCVSGGIGRDRSR</sequence>
<comment type="similarity">
    <text evidence="1">Belongs to the ATP-dependent AMP-binding enzyme family.</text>
</comment>
<dbReference type="InterPro" id="IPR042099">
    <property type="entry name" value="ANL_N_sf"/>
</dbReference>
<dbReference type="InterPro" id="IPR020845">
    <property type="entry name" value="AMP-binding_CS"/>
</dbReference>
<accession>A0A829Q0U9</accession>
<dbReference type="Proteomes" id="UP000020103">
    <property type="component" value="Unassembled WGS sequence"/>
</dbReference>
<dbReference type="PROSITE" id="PS00455">
    <property type="entry name" value="AMP_BINDING"/>
    <property type="match status" value="1"/>
</dbReference>
<evidence type="ECO:0000313" key="3">
    <source>
        <dbReference type="EMBL" id="EUA46088.1"/>
    </source>
</evidence>
<name>A0A829Q0U9_9MYCO</name>
<dbReference type="Gene3D" id="3.40.50.12780">
    <property type="entry name" value="N-terminal domain of ligase-like"/>
    <property type="match status" value="1"/>
</dbReference>
<protein>
    <submittedName>
        <fullName evidence="3">AMP-binding enzyme family protein</fullName>
    </submittedName>
</protein>
<dbReference type="GO" id="GO:0006633">
    <property type="term" value="P:fatty acid biosynthetic process"/>
    <property type="evidence" value="ECO:0007669"/>
    <property type="project" value="TreeGrafter"/>
</dbReference>
<evidence type="ECO:0000259" key="2">
    <source>
        <dbReference type="Pfam" id="PF00501"/>
    </source>
</evidence>
<dbReference type="InterPro" id="IPR000873">
    <property type="entry name" value="AMP-dep_synth/lig_dom"/>
</dbReference>
<gene>
    <name evidence="3" type="ORF">I543_5011</name>
</gene>
<evidence type="ECO:0000313" key="4">
    <source>
        <dbReference type="Proteomes" id="UP000020103"/>
    </source>
</evidence>
<dbReference type="PANTHER" id="PTHR22754">
    <property type="entry name" value="DISCO-INTERACTING PROTEIN 2 DIP2 -RELATED"/>
    <property type="match status" value="1"/>
</dbReference>
<reference evidence="3 4" key="1">
    <citation type="submission" date="2013-12" db="EMBL/GenBank/DDBJ databases">
        <authorList>
            <person name="Madinger N."/>
            <person name="Lenaerts A."/>
            <person name="Ordway D."/>
            <person name="DeGroote M.A."/>
            <person name="Parker T."/>
            <person name="Sizemore C."/>
            <person name="Tallon L.J."/>
            <person name="Sadzewicz L.K."/>
            <person name="Sengamalay N."/>
            <person name="Fraser C.M."/>
            <person name="Hine E."/>
            <person name="Shefchek K.A."/>
            <person name="Das S.P."/>
            <person name="Tettelin H."/>
        </authorList>
    </citation>
    <scope>NUCLEOTIDE SEQUENCE [LARGE SCALE GENOMIC DNA]</scope>
    <source>
        <strain evidence="3 4">21</strain>
    </source>
</reference>
<dbReference type="SUPFAM" id="SSF56801">
    <property type="entry name" value="Acetyl-CoA synthetase-like"/>
    <property type="match status" value="1"/>
</dbReference>
<comment type="caution">
    <text evidence="3">The sequence shown here is derived from an EMBL/GenBank/DDBJ whole genome shotgun (WGS) entry which is preliminary data.</text>
</comment>
<dbReference type="GO" id="GO:0070566">
    <property type="term" value="F:adenylyltransferase activity"/>
    <property type="evidence" value="ECO:0007669"/>
    <property type="project" value="TreeGrafter"/>
</dbReference>
<dbReference type="PANTHER" id="PTHR22754:SF32">
    <property type="entry name" value="DISCO-INTERACTING PROTEIN 2"/>
    <property type="match status" value="1"/>
</dbReference>
<evidence type="ECO:0000256" key="1">
    <source>
        <dbReference type="ARBA" id="ARBA00006432"/>
    </source>
</evidence>
<proteinExistence type="inferred from homology"/>
<dbReference type="AlphaFoldDB" id="A0A829Q0U9"/>